<protein>
    <recommendedName>
        <fullName evidence="1">ER-bound oxygenase mpaB/mpaB'/Rubber oxygenase catalytic domain-containing protein</fullName>
    </recommendedName>
</protein>
<dbReference type="EMBL" id="CAHR02000267">
    <property type="protein sequence ID" value="CCG84579.1"/>
    <property type="molecule type" value="Genomic_DNA"/>
</dbReference>
<dbReference type="InterPro" id="IPR046366">
    <property type="entry name" value="MPAB"/>
</dbReference>
<comment type="caution">
    <text evidence="2">The sequence shown here is derived from an EMBL/GenBank/DDBJ whole genome shotgun (WGS) entry which is preliminary data.</text>
</comment>
<dbReference type="OrthoDB" id="545169at2759"/>
<dbReference type="eggNOG" id="ENOG502S1KN">
    <property type="taxonomic scope" value="Eukaryota"/>
</dbReference>
<keyword evidence="3" id="KW-1185">Reference proteome</keyword>
<dbReference type="AlphaFoldDB" id="R4XFC9"/>
<feature type="domain" description="ER-bound oxygenase mpaB/mpaB'/Rubber oxygenase catalytic" evidence="1">
    <location>
        <begin position="119"/>
        <end position="261"/>
    </location>
</feature>
<dbReference type="GO" id="GO:0016491">
    <property type="term" value="F:oxidoreductase activity"/>
    <property type="evidence" value="ECO:0007669"/>
    <property type="project" value="InterPro"/>
</dbReference>
<sequence length="376" mass="43368">MDLVTVLGGSVLLLLTLHLYNVRSQRYAILERTLHDHGSEENLTPLVAQKIVQSISQYEFPFLYTKSLEFALFKTYGIPSIARVLVASKDLVDRAGVRAEDTSLLIEEMLTWDLNSVRSTTAVARTNQIHAAYGSRITNADLLYTLSLFILEPIRWIGRYEWRPLSAREQDAQFTLWTAIGHRLGIVDIPRTLEHLRAWSEHYEETYMVFDRKNRVLADATLAVLLRPVPAVLLGLARQNVYALLEDRARLAFGYPQPSASVKSSLEVVLQIRRLALRHLALPRTQPSRRMEEAPNGQGRYHPSFFRFVPLYVRPTWVTKLWCIFLGFEIPSLDSHWHNEGYKVEEIGPERPEKYLEENQQKVRQAAEAMRLCPFR</sequence>
<dbReference type="Pfam" id="PF09995">
    <property type="entry name" value="MPAB_Lcp_cat"/>
    <property type="match status" value="1"/>
</dbReference>
<dbReference type="PANTHER" id="PTHR36124">
    <property type="match status" value="1"/>
</dbReference>
<evidence type="ECO:0000259" key="1">
    <source>
        <dbReference type="Pfam" id="PF09995"/>
    </source>
</evidence>
<name>R4XFC9_TAPDE</name>
<evidence type="ECO:0000313" key="2">
    <source>
        <dbReference type="EMBL" id="CCG84579.1"/>
    </source>
</evidence>
<proteinExistence type="predicted"/>
<dbReference type="InterPro" id="IPR018713">
    <property type="entry name" value="MPAB/Lcp_cat_dom"/>
</dbReference>
<dbReference type="Proteomes" id="UP000013776">
    <property type="component" value="Unassembled WGS sequence"/>
</dbReference>
<dbReference type="STRING" id="1097556.R4XFC9"/>
<organism evidence="2 3">
    <name type="scientific">Taphrina deformans (strain PYCC 5710 / ATCC 11124 / CBS 356.35 / IMI 108563 / JCM 9778 / NBRC 8474)</name>
    <name type="common">Peach leaf curl fungus</name>
    <name type="synonym">Lalaria deformans</name>
    <dbReference type="NCBI Taxonomy" id="1097556"/>
    <lineage>
        <taxon>Eukaryota</taxon>
        <taxon>Fungi</taxon>
        <taxon>Dikarya</taxon>
        <taxon>Ascomycota</taxon>
        <taxon>Taphrinomycotina</taxon>
        <taxon>Taphrinomycetes</taxon>
        <taxon>Taphrinales</taxon>
        <taxon>Taphrinaceae</taxon>
        <taxon>Taphrina</taxon>
    </lineage>
</organism>
<evidence type="ECO:0000313" key="3">
    <source>
        <dbReference type="Proteomes" id="UP000013776"/>
    </source>
</evidence>
<accession>R4XFC9</accession>
<gene>
    <name evidence="2" type="ORF">TAPDE_005055</name>
</gene>
<reference evidence="2 3" key="1">
    <citation type="journal article" date="2013" name="MBio">
        <title>Genome sequencing of the plant pathogen Taphrina deformans, the causal agent of peach leaf curl.</title>
        <authorList>
            <person name="Cisse O.H."/>
            <person name="Almeida J.M.G.C.F."/>
            <person name="Fonseca A."/>
            <person name="Kumar A.A."/>
            <person name="Salojaervi J."/>
            <person name="Overmyer K."/>
            <person name="Hauser P.M."/>
            <person name="Pagni M."/>
        </authorList>
    </citation>
    <scope>NUCLEOTIDE SEQUENCE [LARGE SCALE GENOMIC DNA]</scope>
    <source>
        <strain evidence="3">PYCC 5710 / ATCC 11124 / CBS 356.35 / IMI 108563 / JCM 9778 / NBRC 8474</strain>
    </source>
</reference>
<dbReference type="PANTHER" id="PTHR36124:SF1">
    <property type="entry name" value="ER-BOUND OXYGENASE MPAB_MPAB'_RUBBER OXYGENASE CATALYTIC DOMAIN-CONTAINING PROTEIN"/>
    <property type="match status" value="1"/>
</dbReference>